<evidence type="ECO:0000313" key="8">
    <source>
        <dbReference type="EMBL" id="WEL19174.1"/>
    </source>
</evidence>
<proteinExistence type="inferred from homology"/>
<dbReference type="PANTHER" id="PTHR12592">
    <property type="entry name" value="ATP-DEPENDENT (S)-NAD(P)H-HYDRATE DEHYDRATASE FAMILY MEMBER"/>
    <property type="match status" value="1"/>
</dbReference>
<sequence length="256" mass="26917">MNLPSRNSRSHKGENGKVAVIAGSRDYTGAPALASKAALRTGSDLVKTLTSKDIQDTVASYSPNFIVRSYPGCYLSPNGVKPALELVRWADVTLMGPGLSKPDTEALKQIFQNSQTKWVIDADGIKPAIEVEVSNAIFTPHNGEVKYITDAYGSIESFVEQTGNVVVEKGSTDKIYSKNGVKENNTGTSAMTVGGTGDVLAGIIASLISQGLELQNAGYTGAVINGKAGERATETYGSGMLATDLIENIPGAMKNI</sequence>
<dbReference type="EMBL" id="CP104395">
    <property type="protein sequence ID" value="WEL19174.1"/>
    <property type="molecule type" value="Genomic_DNA"/>
</dbReference>
<keyword evidence="1 6" id="KW-0547">Nucleotide-binding</keyword>
<comment type="catalytic activity">
    <reaction evidence="6">
        <text>(6S)-NADPHX + ADP = AMP + phosphate + NADPH + H(+)</text>
        <dbReference type="Rhea" id="RHEA:32235"/>
        <dbReference type="ChEBI" id="CHEBI:15378"/>
        <dbReference type="ChEBI" id="CHEBI:43474"/>
        <dbReference type="ChEBI" id="CHEBI:57783"/>
        <dbReference type="ChEBI" id="CHEBI:64076"/>
        <dbReference type="ChEBI" id="CHEBI:456215"/>
        <dbReference type="ChEBI" id="CHEBI:456216"/>
        <dbReference type="EC" id="4.2.1.136"/>
    </reaction>
</comment>
<protein>
    <recommendedName>
        <fullName evidence="6">ADP-dependent (S)-NAD(P)H-hydrate dehydratase</fullName>
        <ecNumber evidence="6">4.2.1.136</ecNumber>
    </recommendedName>
    <alternativeName>
        <fullName evidence="6">ADP-dependent NAD(P)HX dehydratase</fullName>
    </alternativeName>
</protein>
<feature type="binding site" evidence="6">
    <location>
        <position position="30"/>
    </location>
    <ligand>
        <name>(6S)-NADPHX</name>
        <dbReference type="ChEBI" id="CHEBI:64076"/>
    </ligand>
</feature>
<reference evidence="8 9" key="1">
    <citation type="submission" date="2022-09" db="EMBL/GenBank/DDBJ databases">
        <title>Xylan utilization by haloarchaea-nanohaloarchaea associations.</title>
        <authorList>
            <person name="Yakimov M."/>
        </authorList>
    </citation>
    <scope>NUCLEOTIDE SEQUENCE [LARGE SCALE GENOMIC DNA]</scope>
    <source>
        <strain evidence="8 9">SVXNc</strain>
    </source>
</reference>
<gene>
    <name evidence="8" type="primary">nnr2</name>
    <name evidence="6" type="synonym">nnrD</name>
    <name evidence="8" type="ORF">SVXNc_0142</name>
</gene>
<keyword evidence="3 6" id="KW-0521">NADP</keyword>
<keyword evidence="2 6" id="KW-0067">ATP-binding</keyword>
<organism evidence="8 9">
    <name type="scientific">Candidatus Nanohalococcus occultus</name>
    <dbReference type="NCBI Taxonomy" id="2978047"/>
    <lineage>
        <taxon>Archaea</taxon>
        <taxon>Candidatus Nanohalarchaeota</taxon>
        <taxon>Candidatus Nanohalarchaeota incertae sedis</taxon>
        <taxon>Candidatus Nanohalococcus</taxon>
    </lineage>
</organism>
<feature type="binding site" evidence="6">
    <location>
        <position position="98"/>
    </location>
    <ligand>
        <name>(6S)-NADPHX</name>
        <dbReference type="ChEBI" id="CHEBI:64076"/>
    </ligand>
</feature>
<dbReference type="Pfam" id="PF01256">
    <property type="entry name" value="Carb_kinase"/>
    <property type="match status" value="1"/>
</dbReference>
<dbReference type="HAMAP" id="MF_01965">
    <property type="entry name" value="NADHX_dehydratase"/>
    <property type="match status" value="1"/>
</dbReference>
<dbReference type="InterPro" id="IPR029056">
    <property type="entry name" value="Ribokinase-like"/>
</dbReference>
<dbReference type="GeneID" id="90589577"/>
<dbReference type="InterPro" id="IPR000631">
    <property type="entry name" value="CARKD"/>
</dbReference>
<evidence type="ECO:0000256" key="2">
    <source>
        <dbReference type="ARBA" id="ARBA00022840"/>
    </source>
</evidence>
<evidence type="ECO:0000256" key="1">
    <source>
        <dbReference type="ARBA" id="ARBA00022741"/>
    </source>
</evidence>
<dbReference type="EC" id="4.2.1.136" evidence="6"/>
<evidence type="ECO:0000259" key="7">
    <source>
        <dbReference type="Pfam" id="PF01256"/>
    </source>
</evidence>
<evidence type="ECO:0000256" key="5">
    <source>
        <dbReference type="ARBA" id="ARBA00023239"/>
    </source>
</evidence>
<comment type="cofactor">
    <cofactor evidence="6">
        <name>Mg(2+)</name>
        <dbReference type="ChEBI" id="CHEBI:18420"/>
    </cofactor>
</comment>
<comment type="subunit">
    <text evidence="6">Homotetramer.</text>
</comment>
<evidence type="ECO:0000256" key="4">
    <source>
        <dbReference type="ARBA" id="ARBA00023027"/>
    </source>
</evidence>
<feature type="domain" description="YjeF C-terminal" evidence="7">
    <location>
        <begin position="18"/>
        <end position="250"/>
    </location>
</feature>
<name>A0ABY8CD81_9ARCH</name>
<keyword evidence="5 6" id="KW-0456">Lyase</keyword>
<dbReference type="SUPFAM" id="SSF53613">
    <property type="entry name" value="Ribokinase-like"/>
    <property type="match status" value="1"/>
</dbReference>
<dbReference type="NCBIfam" id="TIGR00196">
    <property type="entry name" value="yjeF_cterm"/>
    <property type="match status" value="1"/>
</dbReference>
<evidence type="ECO:0000256" key="6">
    <source>
        <dbReference type="HAMAP-Rule" id="MF_01965"/>
    </source>
</evidence>
<dbReference type="PANTHER" id="PTHR12592:SF0">
    <property type="entry name" value="ATP-DEPENDENT (S)-NAD(P)H-HYDRATE DEHYDRATASE"/>
    <property type="match status" value="1"/>
</dbReference>
<dbReference type="Proteomes" id="UP001218034">
    <property type="component" value="Chromosome"/>
</dbReference>
<comment type="function">
    <text evidence="6">Catalyzes the dehydration of the S-form of NAD(P)HX at the expense of ADP, which is converted to AMP. Together with NAD(P)HX epimerase, which catalyzes the epimerization of the S- and R-forms, the enzyme allows the repair of both epimers of NAD(P)HX, a damaged form of NAD(P)H that is a result of enzymatic or heat-dependent hydration.</text>
</comment>
<keyword evidence="4 6" id="KW-0520">NAD</keyword>
<comment type="caution">
    <text evidence="6">Lacks conserved residue(s) required for the propagation of feature annotation.</text>
</comment>
<feature type="binding site" evidence="6">
    <location>
        <position position="198"/>
    </location>
    <ligand>
        <name>(6S)-NADPHX</name>
        <dbReference type="ChEBI" id="CHEBI:64076"/>
    </ligand>
</feature>
<evidence type="ECO:0000313" key="9">
    <source>
        <dbReference type="Proteomes" id="UP001218034"/>
    </source>
</evidence>
<dbReference type="RefSeq" id="WP_347722046.1">
    <property type="nucleotide sequence ID" value="NZ_CP104395.1"/>
</dbReference>
<dbReference type="Gene3D" id="3.40.1190.20">
    <property type="match status" value="1"/>
</dbReference>
<dbReference type="PROSITE" id="PS01050">
    <property type="entry name" value="YJEF_C_2"/>
    <property type="match status" value="1"/>
</dbReference>
<feature type="binding site" evidence="6">
    <location>
        <position position="141"/>
    </location>
    <ligand>
        <name>(6S)-NADPHX</name>
        <dbReference type="ChEBI" id="CHEBI:64076"/>
    </ligand>
</feature>
<dbReference type="CDD" id="cd01171">
    <property type="entry name" value="YXKO-related"/>
    <property type="match status" value="1"/>
</dbReference>
<dbReference type="InterPro" id="IPR017953">
    <property type="entry name" value="Carbohydrate_kinase_pred_CS"/>
</dbReference>
<evidence type="ECO:0000256" key="3">
    <source>
        <dbReference type="ARBA" id="ARBA00022857"/>
    </source>
</evidence>
<comment type="catalytic activity">
    <reaction evidence="6">
        <text>(6S)-NADHX + ADP = AMP + phosphate + NADH + H(+)</text>
        <dbReference type="Rhea" id="RHEA:32223"/>
        <dbReference type="ChEBI" id="CHEBI:15378"/>
        <dbReference type="ChEBI" id="CHEBI:43474"/>
        <dbReference type="ChEBI" id="CHEBI:57945"/>
        <dbReference type="ChEBI" id="CHEBI:64074"/>
        <dbReference type="ChEBI" id="CHEBI:456215"/>
        <dbReference type="ChEBI" id="CHEBI:456216"/>
        <dbReference type="EC" id="4.2.1.136"/>
    </reaction>
</comment>
<accession>A0ABY8CD81</accession>
<feature type="binding site" evidence="6">
    <location>
        <position position="197"/>
    </location>
    <ligand>
        <name>AMP</name>
        <dbReference type="ChEBI" id="CHEBI:456215"/>
    </ligand>
</feature>
<keyword evidence="9" id="KW-1185">Reference proteome</keyword>
<comment type="similarity">
    <text evidence="6">Belongs to the NnrD/CARKD family.</text>
</comment>